<name>A0A5A7SJ17_9NOCA</name>
<keyword evidence="3" id="KW-1185">Reference proteome</keyword>
<dbReference type="AlphaFoldDB" id="A0A5A7SJ17"/>
<gene>
    <name evidence="2" type="ORF">FOY51_00230</name>
</gene>
<evidence type="ECO:0008006" key="4">
    <source>
        <dbReference type="Google" id="ProtNLM"/>
    </source>
</evidence>
<feature type="chain" id="PRO_5038875172" description="Secreted protein" evidence="1">
    <location>
        <begin position="28"/>
        <end position="172"/>
    </location>
</feature>
<evidence type="ECO:0000313" key="3">
    <source>
        <dbReference type="Proteomes" id="UP000322244"/>
    </source>
</evidence>
<dbReference type="Proteomes" id="UP000322244">
    <property type="component" value="Unassembled WGS sequence"/>
</dbReference>
<comment type="caution">
    <text evidence="2">The sequence shown here is derived from an EMBL/GenBank/DDBJ whole genome shotgun (WGS) entry which is preliminary data.</text>
</comment>
<reference evidence="2 3" key="1">
    <citation type="submission" date="2019-07" db="EMBL/GenBank/DDBJ databases">
        <title>Rhodococcus cavernicolus sp. nov., isolated from a cave.</title>
        <authorList>
            <person name="Lee S.D."/>
        </authorList>
    </citation>
    <scope>NUCLEOTIDE SEQUENCE [LARGE SCALE GENOMIC DNA]</scope>
    <source>
        <strain evidence="2 3">C1-24</strain>
    </source>
</reference>
<protein>
    <recommendedName>
        <fullName evidence="4">Secreted protein</fullName>
    </recommendedName>
</protein>
<sequence length="172" mass="17357">MRLITRSAFVAAVSIPLALTATPQASASQASDVTYAFSVSGSTVKNTITNNSGSVISCTTSLAPAPGGVLPPIEVVFGGGQTLYDHSDIQPGSTTQSVTAVPDGSYVALASCARDQSDPAMWVSDYPGLDTVLKLFPNPSFAVQQASPVVTVPGASAPAIPGLPDFGSLSGR</sequence>
<proteinExistence type="predicted"/>
<keyword evidence="1" id="KW-0732">Signal</keyword>
<evidence type="ECO:0000256" key="1">
    <source>
        <dbReference type="SAM" id="SignalP"/>
    </source>
</evidence>
<accession>A0A5A7SJ17</accession>
<dbReference type="EMBL" id="VLNY01000001">
    <property type="protein sequence ID" value="KAA0024435.1"/>
    <property type="molecule type" value="Genomic_DNA"/>
</dbReference>
<dbReference type="OrthoDB" id="4480730at2"/>
<feature type="signal peptide" evidence="1">
    <location>
        <begin position="1"/>
        <end position="27"/>
    </location>
</feature>
<dbReference type="RefSeq" id="WP_149428211.1">
    <property type="nucleotide sequence ID" value="NZ_VLNY01000001.1"/>
</dbReference>
<organism evidence="2 3">
    <name type="scientific">Antrihabitans cavernicola</name>
    <dbReference type="NCBI Taxonomy" id="2495913"/>
    <lineage>
        <taxon>Bacteria</taxon>
        <taxon>Bacillati</taxon>
        <taxon>Actinomycetota</taxon>
        <taxon>Actinomycetes</taxon>
        <taxon>Mycobacteriales</taxon>
        <taxon>Nocardiaceae</taxon>
        <taxon>Antrihabitans</taxon>
    </lineage>
</organism>
<evidence type="ECO:0000313" key="2">
    <source>
        <dbReference type="EMBL" id="KAA0024435.1"/>
    </source>
</evidence>